<sequence length="216" mass="25623">MFILCMHLILHFYFLFWCYFYFSFQILLCSFKMSQKHVKQAARGQRQIYEENRQTLIAYSLASFISLTIVGILNYFVLNATRGDWVCFWIIFTWIYGHCDLTICQFSSLGLMFSMMKNARNEKNQIVDAGLDLNDPQAFGEYCKDVVILSVLVQILSLFSAYFYLLLLILPMFGFYKLWTKLLGPWFFAPAPEIDENTDGKKKRDKRREKTVYLRR</sequence>
<reference evidence="1" key="1">
    <citation type="submission" date="2023-11" db="EMBL/GenBank/DDBJ databases">
        <authorList>
            <person name="Poullet M."/>
        </authorList>
    </citation>
    <scope>NUCLEOTIDE SEQUENCE</scope>
    <source>
        <strain evidence="1">E1834</strain>
    </source>
</reference>
<protein>
    <submittedName>
        <fullName evidence="1">Uncharacterized protein</fullName>
    </submittedName>
</protein>
<keyword evidence="2" id="KW-1185">Reference proteome</keyword>
<comment type="caution">
    <text evidence="1">The sequence shown here is derived from an EMBL/GenBank/DDBJ whole genome shotgun (WGS) entry which is preliminary data.</text>
</comment>
<dbReference type="Proteomes" id="UP001497535">
    <property type="component" value="Unassembled WGS sequence"/>
</dbReference>
<gene>
    <name evidence="1" type="ORF">MENTE1834_LOCUS47039</name>
</gene>
<accession>A0ACB1B3Q9</accession>
<proteinExistence type="predicted"/>
<evidence type="ECO:0000313" key="2">
    <source>
        <dbReference type="Proteomes" id="UP001497535"/>
    </source>
</evidence>
<dbReference type="EMBL" id="CAVMJV010000181">
    <property type="protein sequence ID" value="CAK5121488.1"/>
    <property type="molecule type" value="Genomic_DNA"/>
</dbReference>
<organism evidence="1 2">
    <name type="scientific">Meloidogyne enterolobii</name>
    <name type="common">Root-knot nematode worm</name>
    <name type="synonym">Meloidogyne mayaguensis</name>
    <dbReference type="NCBI Taxonomy" id="390850"/>
    <lineage>
        <taxon>Eukaryota</taxon>
        <taxon>Metazoa</taxon>
        <taxon>Ecdysozoa</taxon>
        <taxon>Nematoda</taxon>
        <taxon>Chromadorea</taxon>
        <taxon>Rhabditida</taxon>
        <taxon>Tylenchina</taxon>
        <taxon>Tylenchomorpha</taxon>
        <taxon>Tylenchoidea</taxon>
        <taxon>Meloidogynidae</taxon>
        <taxon>Meloidogyninae</taxon>
        <taxon>Meloidogyne</taxon>
    </lineage>
</organism>
<evidence type="ECO:0000313" key="1">
    <source>
        <dbReference type="EMBL" id="CAK5121488.1"/>
    </source>
</evidence>
<name>A0ACB1B3Q9_MELEN</name>